<name>A0A6L6PMD2_9BURK</name>
<dbReference type="InterPro" id="IPR025368">
    <property type="entry name" value="DUF4272"/>
</dbReference>
<evidence type="ECO:0000313" key="2">
    <source>
        <dbReference type="Proteomes" id="UP000475582"/>
    </source>
</evidence>
<dbReference type="RefSeq" id="WP_155465583.1">
    <property type="nucleotide sequence ID" value="NZ_WNKY01000023.1"/>
</dbReference>
<organism evidence="1 2">
    <name type="scientific">Duganella radicis</name>
    <dbReference type="NCBI Taxonomy" id="551988"/>
    <lineage>
        <taxon>Bacteria</taxon>
        <taxon>Pseudomonadati</taxon>
        <taxon>Pseudomonadota</taxon>
        <taxon>Betaproteobacteria</taxon>
        <taxon>Burkholderiales</taxon>
        <taxon>Oxalobacteraceae</taxon>
        <taxon>Telluria group</taxon>
        <taxon>Duganella</taxon>
    </lineage>
</organism>
<evidence type="ECO:0000313" key="1">
    <source>
        <dbReference type="EMBL" id="MTV39791.1"/>
    </source>
</evidence>
<proteinExistence type="predicted"/>
<comment type="caution">
    <text evidence="1">The sequence shown here is derived from an EMBL/GenBank/DDBJ whole genome shotgun (WGS) entry which is preliminary data.</text>
</comment>
<dbReference type="Proteomes" id="UP000475582">
    <property type="component" value="Unassembled WGS sequence"/>
</dbReference>
<keyword evidence="2" id="KW-1185">Reference proteome</keyword>
<gene>
    <name evidence="1" type="ORF">GM676_19685</name>
</gene>
<accession>A0A6L6PMD2</accession>
<reference evidence="1 2" key="1">
    <citation type="submission" date="2019-11" db="EMBL/GenBank/DDBJ databases">
        <title>Type strains purchased from KCTC, JCM and DSMZ.</title>
        <authorList>
            <person name="Lu H."/>
        </authorList>
    </citation>
    <scope>NUCLEOTIDE SEQUENCE [LARGE SCALE GENOMIC DNA]</scope>
    <source>
        <strain evidence="1 2">KCTC 22382</strain>
    </source>
</reference>
<protein>
    <submittedName>
        <fullName evidence="1">DUF4272 domain-containing protein</fullName>
    </submittedName>
</protein>
<sequence>MLNRLKQLFKPQDISNHVLLNAYCTVGDAPKPAFPHVVNGRRDLSGSELAPHLNGMMHLLAEQGQGAMSRTRYHVIRHLQRTQHHISFAVDPTHMADFHKWAEAANAVVFMADGSVRDPQGRVLLAPAGKGEGDPKAVVPYPPQAWQRKARSEAQLAARKITVPADLPPLVSEPELRLRAPEDILRRMLALFVVAIRAESLTGETPIPVAALQERFPPAFAGLTDAERDFLAQEAPTQQMATQFLWRYEAILVLQWALGLQSELPFADAICDVSSISSTVIERGTEGLRKQLGARAASDILDALDLHYRQHWASRQAILKKTPVPANLNDGVLQERHHALNWLVRFEDRDWDDVDTPT</sequence>
<dbReference type="Pfam" id="PF14094">
    <property type="entry name" value="DUF4272"/>
    <property type="match status" value="1"/>
</dbReference>
<dbReference type="EMBL" id="WNKY01000023">
    <property type="protein sequence ID" value="MTV39791.1"/>
    <property type="molecule type" value="Genomic_DNA"/>
</dbReference>
<dbReference type="OrthoDB" id="4399984at2"/>
<dbReference type="AlphaFoldDB" id="A0A6L6PMD2"/>